<proteinExistence type="predicted"/>
<evidence type="ECO:0008006" key="3">
    <source>
        <dbReference type="Google" id="ProtNLM"/>
    </source>
</evidence>
<dbReference type="PATRIC" id="fig|1261130.3.peg.1906"/>
<evidence type="ECO:0000313" key="1">
    <source>
        <dbReference type="EMBL" id="ELV07211.1"/>
    </source>
</evidence>
<comment type="caution">
    <text evidence="1">The sequence shown here is derived from an EMBL/GenBank/DDBJ whole genome shotgun (WGS) entry which is preliminary data.</text>
</comment>
<dbReference type="PROSITE" id="PS51257">
    <property type="entry name" value="PROKAR_LIPOPROTEIN"/>
    <property type="match status" value="1"/>
</dbReference>
<evidence type="ECO:0000313" key="2">
    <source>
        <dbReference type="Proteomes" id="UP000011617"/>
    </source>
</evidence>
<dbReference type="AlphaFoldDB" id="L8XY19"/>
<dbReference type="RefSeq" id="WP_008316928.1">
    <property type="nucleotide sequence ID" value="NZ_KB372788.1"/>
</dbReference>
<dbReference type="EMBL" id="AOBV01000018">
    <property type="protein sequence ID" value="ELV07211.1"/>
    <property type="molecule type" value="Genomic_DNA"/>
</dbReference>
<reference evidence="1 2" key="1">
    <citation type="journal article" date="2013" name="Genome Announc.">
        <title>Complete Genome Sequence of Wohlfahrtiimonas chitiniclastica Strain SH04, Isolated from Chrysomya megacephala Collected from Pudong International Airport in China.</title>
        <authorList>
            <person name="Cao X.M."/>
            <person name="Chen T."/>
            <person name="Xu L.Z."/>
            <person name="Yao L.S."/>
            <person name="Qi J."/>
            <person name="Zhang X.L."/>
            <person name="Yan Q.L."/>
            <person name="Deng Y.H."/>
            <person name="Guo T.Y."/>
            <person name="Wang J."/>
            <person name="Hu K.X."/>
            <person name="Xu B.L."/>
        </authorList>
    </citation>
    <scope>NUCLEOTIDE SEQUENCE [LARGE SCALE GENOMIC DNA]</scope>
    <source>
        <strain evidence="1 2">SH04</strain>
    </source>
</reference>
<protein>
    <recommendedName>
        <fullName evidence="3">Lipoprotein</fullName>
    </recommendedName>
</protein>
<accession>L8XY19</accession>
<dbReference type="HOGENOM" id="CLU_1119811_0_0_6"/>
<gene>
    <name evidence="1" type="ORF">F387_02030</name>
</gene>
<sequence>MTIKNIWLKTTLLFLLVLVTACGPKVLEPGIYDKELHSTYMPFGDTAFLIPNETWLKRFAVNAATKEIDYIQLHATVDGQPWSEKVHDRMYPGGGFQGDRLEIVIKFRSHYTIEKRKEYIQWFKTLPYSIKNNNSFKEVVSPYDGWKTYENISNTSYRGGVTYNPIIYVFEESAEVKYLMDDLLGEKITFAYNDYALVEVLFSPFRQDEQMARAIQTAEFFRSKLFEFEQAGLEYQKKLNQQQNKEK</sequence>
<keyword evidence="2" id="KW-1185">Reference proteome</keyword>
<name>L8XY19_9GAMM</name>
<organism evidence="1 2">
    <name type="scientific">Wohlfahrtiimonas chitiniclastica SH04</name>
    <dbReference type="NCBI Taxonomy" id="1261130"/>
    <lineage>
        <taxon>Bacteria</taxon>
        <taxon>Pseudomonadati</taxon>
        <taxon>Pseudomonadota</taxon>
        <taxon>Gammaproteobacteria</taxon>
        <taxon>Cardiobacteriales</taxon>
        <taxon>Ignatzschineriaceae</taxon>
        <taxon>Wohlfahrtiimonas</taxon>
    </lineage>
</organism>
<dbReference type="Proteomes" id="UP000011617">
    <property type="component" value="Unassembled WGS sequence"/>
</dbReference>